<protein>
    <submittedName>
        <fullName evidence="2">Uncharacterized protein</fullName>
    </submittedName>
</protein>
<feature type="compositionally biased region" description="Basic and acidic residues" evidence="1">
    <location>
        <begin position="12"/>
        <end position="28"/>
    </location>
</feature>
<sequence length="740" mass="83434">MSNPSPSKRKAEKPQFDMNDRIQKEIKQRYLNQIRRYDPTSNPSNKSDPVARRKGAPPSHSNASIAAPAEVAQGLPSSPKQLERSLANDARVRQQQKLLETLAAHDIEVDVLLDSLLNRREEVILLSRLLVTVLLRWESTQSADKERRNRELEWIKYIQDKFPSRTHENVLEESNGITAALCDDVLPPIMFQQMVEEADELITGVDKNSKTRRIKAAGEEEEGHRKRRGSHRHHHSGERRVSDEGTVNVSAPASVSLVPPAEENKAVRDPNDNRYDDNESAAVVVSALREKLALERQTRLLEVNSVRNENEKLLLLLKEKDKAIETLRELAKSAVAQQVNNNRVSAEKDDRAPSPVQTEEASPKERVPTVIPRPSIPPANDAPVLSIDRNVSPSPGHDNTPQHNRELWERYSDGVLSKQQNNNNAGFQISWNRFEIPDVPPPQRYSKPLYKSEPQKRSSPGSVDLSEHKKTDENDFSFNRSLEVAKLSSCFNRKSEDNPATSSPPHWEKEGEGCWVARSAGAELRRQYNSEHSLSRLSGHPNSSRISSPYRSLFVEPPARHENTYTNNNNHNTNESNEMFVVEKPKFSVGFNPKSVRLIPSPQRDEQDDSFSKGGAPHTASPLPKVPVNSNKTRNDYLLEELLKDNYLLEDKEVEKKQYFNTNTVQTDSQLKMPSPIKAASRDTLSVSPEYEENIRHFNVNNSQNGSMAVSAHEDAKVRSVHNSAMMANGVPLPRLTGVN</sequence>
<evidence type="ECO:0000313" key="3">
    <source>
        <dbReference type="Proteomes" id="UP000515908"/>
    </source>
</evidence>
<organism evidence="2 3">
    <name type="scientific">Angomonas deanei</name>
    <dbReference type="NCBI Taxonomy" id="59799"/>
    <lineage>
        <taxon>Eukaryota</taxon>
        <taxon>Discoba</taxon>
        <taxon>Euglenozoa</taxon>
        <taxon>Kinetoplastea</taxon>
        <taxon>Metakinetoplastina</taxon>
        <taxon>Trypanosomatida</taxon>
        <taxon>Trypanosomatidae</taxon>
        <taxon>Strigomonadinae</taxon>
        <taxon>Angomonas</taxon>
    </lineage>
</organism>
<proteinExistence type="predicted"/>
<reference evidence="2 3" key="1">
    <citation type="submission" date="2020-08" db="EMBL/GenBank/DDBJ databases">
        <authorList>
            <person name="Newling K."/>
            <person name="Davey J."/>
            <person name="Forrester S."/>
        </authorList>
    </citation>
    <scope>NUCLEOTIDE SEQUENCE [LARGE SCALE GENOMIC DNA]</scope>
    <source>
        <strain evidence="3">Crithidia deanei Carvalho (ATCC PRA-265)</strain>
    </source>
</reference>
<dbReference type="AlphaFoldDB" id="A0A7G2CII7"/>
<feature type="compositionally biased region" description="Basic residues" evidence="1">
    <location>
        <begin position="225"/>
        <end position="237"/>
    </location>
</feature>
<dbReference type="EMBL" id="LR877158">
    <property type="protein sequence ID" value="CAD2219586.1"/>
    <property type="molecule type" value="Genomic_DNA"/>
</dbReference>
<gene>
    <name evidence="2" type="ORF">ADEAN_000709500</name>
</gene>
<feature type="region of interest" description="Disordered" evidence="1">
    <location>
        <begin position="437"/>
        <end position="477"/>
    </location>
</feature>
<name>A0A7G2CII7_9TRYP</name>
<keyword evidence="3" id="KW-1185">Reference proteome</keyword>
<feature type="region of interest" description="Disordered" evidence="1">
    <location>
        <begin position="208"/>
        <end position="248"/>
    </location>
</feature>
<evidence type="ECO:0000256" key="1">
    <source>
        <dbReference type="SAM" id="MobiDB-lite"/>
    </source>
</evidence>
<feature type="region of interest" description="Disordered" evidence="1">
    <location>
        <begin position="593"/>
        <end position="631"/>
    </location>
</feature>
<dbReference type="VEuPathDB" id="TriTrypDB:ADEAN_000709500"/>
<evidence type="ECO:0000313" key="2">
    <source>
        <dbReference type="EMBL" id="CAD2219586.1"/>
    </source>
</evidence>
<accession>A0A7G2CII7</accession>
<feature type="compositionally biased region" description="Polar residues" evidence="1">
    <location>
        <begin position="389"/>
        <end position="402"/>
    </location>
</feature>
<feature type="region of interest" description="Disordered" evidence="1">
    <location>
        <begin position="1"/>
        <end position="63"/>
    </location>
</feature>
<feature type="region of interest" description="Disordered" evidence="1">
    <location>
        <begin position="341"/>
        <end position="403"/>
    </location>
</feature>
<dbReference type="Proteomes" id="UP000515908">
    <property type="component" value="Chromosome 14"/>
</dbReference>